<evidence type="ECO:0000313" key="2">
    <source>
        <dbReference type="EMBL" id="KAK4713620.1"/>
    </source>
</evidence>
<organism evidence="2 3">
    <name type="scientific">Solanum pinnatisectum</name>
    <name type="common">tansyleaf nightshade</name>
    <dbReference type="NCBI Taxonomy" id="50273"/>
    <lineage>
        <taxon>Eukaryota</taxon>
        <taxon>Viridiplantae</taxon>
        <taxon>Streptophyta</taxon>
        <taxon>Embryophyta</taxon>
        <taxon>Tracheophyta</taxon>
        <taxon>Spermatophyta</taxon>
        <taxon>Magnoliopsida</taxon>
        <taxon>eudicotyledons</taxon>
        <taxon>Gunneridae</taxon>
        <taxon>Pentapetalae</taxon>
        <taxon>asterids</taxon>
        <taxon>lamiids</taxon>
        <taxon>Solanales</taxon>
        <taxon>Solanaceae</taxon>
        <taxon>Solanoideae</taxon>
        <taxon>Solaneae</taxon>
        <taxon>Solanum</taxon>
    </lineage>
</organism>
<accession>A0AAV9KJK5</accession>
<sequence>MSCSYDWHGTTHLILAMLAENLLGAFTFLAALVKRTCHLHFHPLFAALREKHLEYFHFISDEKALGVRMTLSIGADIASKSARDSASLNSSALSNFGRKSITRRRSIEIMNSIPQFSCCFPHDCPSAAVSFGSTTKNPKLPSPPLIWVNNEESNNLHGSCKKRVTSKNNNLHGILGIDEFEKHIYELPVIGGGGHNIPVFYTKWRFHTYFFWNLGNIWKLYKIQKLPQTFIFYKKYPSFITFY</sequence>
<gene>
    <name evidence="2" type="ORF">R3W88_019527</name>
</gene>
<comment type="caution">
    <text evidence="2">The sequence shown here is derived from an EMBL/GenBank/DDBJ whole genome shotgun (WGS) entry which is preliminary data.</text>
</comment>
<dbReference type="AlphaFoldDB" id="A0AAV9KJK5"/>
<dbReference type="EMBL" id="JAWPEI010000010">
    <property type="protein sequence ID" value="KAK4713620.1"/>
    <property type="molecule type" value="Genomic_DNA"/>
</dbReference>
<keyword evidence="1" id="KW-1133">Transmembrane helix</keyword>
<evidence type="ECO:0000256" key="1">
    <source>
        <dbReference type="SAM" id="Phobius"/>
    </source>
</evidence>
<reference evidence="2 3" key="1">
    <citation type="submission" date="2023-10" db="EMBL/GenBank/DDBJ databases">
        <title>Genome-Wide Identification Analysis in wild type Solanum Pinnatisectum Reveals Some Genes Defensing Phytophthora Infestans.</title>
        <authorList>
            <person name="Sun C."/>
        </authorList>
    </citation>
    <scope>NUCLEOTIDE SEQUENCE [LARGE SCALE GENOMIC DNA]</scope>
    <source>
        <strain evidence="2">LQN</strain>
        <tissue evidence="2">Leaf</tissue>
    </source>
</reference>
<name>A0AAV9KJK5_9SOLN</name>
<keyword evidence="1" id="KW-0472">Membrane</keyword>
<keyword evidence="1" id="KW-0812">Transmembrane</keyword>
<keyword evidence="3" id="KW-1185">Reference proteome</keyword>
<protein>
    <submittedName>
        <fullName evidence="2">Uncharacterized protein</fullName>
    </submittedName>
</protein>
<evidence type="ECO:0000313" key="3">
    <source>
        <dbReference type="Proteomes" id="UP001311915"/>
    </source>
</evidence>
<feature type="transmembrane region" description="Helical" evidence="1">
    <location>
        <begin position="12"/>
        <end position="33"/>
    </location>
</feature>
<proteinExistence type="predicted"/>
<dbReference type="Proteomes" id="UP001311915">
    <property type="component" value="Unassembled WGS sequence"/>
</dbReference>